<feature type="binding site" evidence="6">
    <location>
        <position position="223"/>
    </location>
    <ligand>
        <name>Mg(2+)</name>
        <dbReference type="ChEBI" id="CHEBI:18420"/>
        <label>1</label>
        <note>catalytic</note>
    </ligand>
</feature>
<evidence type="ECO:0000256" key="1">
    <source>
        <dbReference type="ARBA" id="ARBA00001946"/>
    </source>
</evidence>
<proteinExistence type="inferred from homology"/>
<reference evidence="7 8" key="1">
    <citation type="submission" date="2024-09" db="EMBL/GenBank/DDBJ databases">
        <title>Chromosome-scale assembly of Riccia sorocarpa.</title>
        <authorList>
            <person name="Paukszto L."/>
        </authorList>
    </citation>
    <scope>NUCLEOTIDE SEQUENCE [LARGE SCALE GENOMIC DNA]</scope>
    <source>
        <strain evidence="7">LP-2024</strain>
        <tissue evidence="7">Aerial parts of the thallus</tissue>
    </source>
</reference>
<accession>A0ABD3GHD8</accession>
<evidence type="ECO:0000313" key="8">
    <source>
        <dbReference type="Proteomes" id="UP001633002"/>
    </source>
</evidence>
<comment type="caution">
    <text evidence="7">The sequence shown here is derived from an EMBL/GenBank/DDBJ whole genome shotgun (WGS) entry which is preliminary data.</text>
</comment>
<evidence type="ECO:0000256" key="3">
    <source>
        <dbReference type="ARBA" id="ARBA00022723"/>
    </source>
</evidence>
<evidence type="ECO:0000313" key="7">
    <source>
        <dbReference type="EMBL" id="KAL3677864.1"/>
    </source>
</evidence>
<dbReference type="Gene3D" id="3.40.190.80">
    <property type="match status" value="1"/>
</dbReference>
<feature type="binding site" evidence="6">
    <location>
        <position position="412"/>
    </location>
    <ligand>
        <name>Mg(2+)</name>
        <dbReference type="ChEBI" id="CHEBI:18420"/>
        <label>1</label>
        <note>catalytic</note>
    </ligand>
</feature>
<keyword evidence="3 6" id="KW-0479">Metal-binding</keyword>
<dbReference type="InterPro" id="IPR051090">
    <property type="entry name" value="Inositol_monoP_superfamily"/>
</dbReference>
<dbReference type="Pfam" id="PF00459">
    <property type="entry name" value="Inositol_P"/>
    <property type="match status" value="1"/>
</dbReference>
<dbReference type="SUPFAM" id="SSF56655">
    <property type="entry name" value="Carbohydrate phosphatase"/>
    <property type="match status" value="1"/>
</dbReference>
<dbReference type="InterPro" id="IPR020583">
    <property type="entry name" value="Inositol_monoP_metal-BS"/>
</dbReference>
<feature type="binding site" evidence="6">
    <location>
        <position position="220"/>
    </location>
    <ligand>
        <name>Mg(2+)</name>
        <dbReference type="ChEBI" id="CHEBI:18420"/>
        <label>2</label>
    </ligand>
</feature>
<keyword evidence="8" id="KW-1185">Reference proteome</keyword>
<gene>
    <name evidence="7" type="ORF">R1sor_020820</name>
</gene>
<comment type="similarity">
    <text evidence="2">Belongs to the inositol monophosphatase superfamily.</text>
</comment>
<dbReference type="PROSITE" id="PS00629">
    <property type="entry name" value="IMP_1"/>
    <property type="match status" value="1"/>
</dbReference>
<dbReference type="AlphaFoldDB" id="A0ABD3GHD8"/>
<dbReference type="GO" id="GO:0046872">
    <property type="term" value="F:metal ion binding"/>
    <property type="evidence" value="ECO:0007669"/>
    <property type="project" value="UniProtKB-KW"/>
</dbReference>
<keyword evidence="4" id="KW-0378">Hydrolase</keyword>
<keyword evidence="5 6" id="KW-0460">Magnesium</keyword>
<evidence type="ECO:0008006" key="9">
    <source>
        <dbReference type="Google" id="ProtNLM"/>
    </source>
</evidence>
<organism evidence="7 8">
    <name type="scientific">Riccia sorocarpa</name>
    <dbReference type="NCBI Taxonomy" id="122646"/>
    <lineage>
        <taxon>Eukaryota</taxon>
        <taxon>Viridiplantae</taxon>
        <taxon>Streptophyta</taxon>
        <taxon>Embryophyta</taxon>
        <taxon>Marchantiophyta</taxon>
        <taxon>Marchantiopsida</taxon>
        <taxon>Marchantiidae</taxon>
        <taxon>Marchantiales</taxon>
        <taxon>Ricciaceae</taxon>
        <taxon>Riccia</taxon>
    </lineage>
</organism>
<dbReference type="PANTHER" id="PTHR43200">
    <property type="entry name" value="PHOSPHATASE"/>
    <property type="match status" value="1"/>
</dbReference>
<evidence type="ECO:0000256" key="6">
    <source>
        <dbReference type="PIRSR" id="PIRSR600760-2"/>
    </source>
</evidence>
<dbReference type="GO" id="GO:0016791">
    <property type="term" value="F:phosphatase activity"/>
    <property type="evidence" value="ECO:0007669"/>
    <property type="project" value="UniProtKB-ARBA"/>
</dbReference>
<comment type="cofactor">
    <cofactor evidence="1 6">
        <name>Mg(2+)</name>
        <dbReference type="ChEBI" id="CHEBI:18420"/>
    </cofactor>
</comment>
<evidence type="ECO:0000256" key="4">
    <source>
        <dbReference type="ARBA" id="ARBA00022801"/>
    </source>
</evidence>
<feature type="binding site" evidence="6">
    <location>
        <position position="222"/>
    </location>
    <ligand>
        <name>Mg(2+)</name>
        <dbReference type="ChEBI" id="CHEBI:18420"/>
        <label>1</label>
        <note>catalytic</note>
    </ligand>
</feature>
<dbReference type="EMBL" id="JBJQOH010000007">
    <property type="protein sequence ID" value="KAL3677864.1"/>
    <property type="molecule type" value="Genomic_DNA"/>
</dbReference>
<dbReference type="PANTHER" id="PTHR43200:SF4">
    <property type="entry name" value="PAP-SPECIFIC PHOSPHATASE, MITOCHONDRIAL-RELATED"/>
    <property type="match status" value="1"/>
</dbReference>
<evidence type="ECO:0000256" key="2">
    <source>
        <dbReference type="ARBA" id="ARBA00009759"/>
    </source>
</evidence>
<protein>
    <recommendedName>
        <fullName evidence="9">3'(2'),5'-bisphosphate nucleotidase</fullName>
    </recommendedName>
</protein>
<dbReference type="InterPro" id="IPR000760">
    <property type="entry name" value="Inositol_monophosphatase-like"/>
</dbReference>
<dbReference type="Proteomes" id="UP001633002">
    <property type="component" value="Unassembled WGS sequence"/>
</dbReference>
<name>A0ABD3GHD8_9MARC</name>
<dbReference type="Gene3D" id="3.30.540.10">
    <property type="entry name" value="Fructose-1,6-Bisphosphatase, subunit A, domain 1"/>
    <property type="match status" value="1"/>
</dbReference>
<sequence length="485" mass="52765">MEAVSCHRHGSVLASMTVKTHRFNPFGKISSLRIPARLGPNQHHQRCCRTPVMIRCQSDFQVRVADSTYRRELIAAIDVVERACELCLSVQVQMKEEGSGFSSGGGFEKKDATPVTVADFGVQALVSLELSSLFPFIPLVGEEDTGKLRKDWEQRKAATTDSETSASPALIELVTHEVAKVASEQIKNLTVEKVMDAIDRGCENLEEASRQRNLSYWVLDPIDGTRGFLRREDAVYVVGLALVVEGKLVLGVMGGPNVSYTINDGAVPWETPRLQMATNGNNDATVQTGLLMAACAGCGCWVKPLQARRGEPDRDPASEVLLEGMIESKVDECMTLREAKFCISDHEVWSSHPLAGALASRAAALEDRVTADEADILPLCCGSLCKYFAVALGGASLFVLHLQEGQYVKVWDHAAGVICVTEAGGQVTNVMGKPVQEMIRDGQATFRPEGGGIVVANGRLGEKVTRYMSAVRDMIYVSDNDNCWN</sequence>
<evidence type="ECO:0000256" key="5">
    <source>
        <dbReference type="ARBA" id="ARBA00022842"/>
    </source>
</evidence>
<feature type="binding site" evidence="6">
    <location>
        <position position="142"/>
    </location>
    <ligand>
        <name>Mg(2+)</name>
        <dbReference type="ChEBI" id="CHEBI:18420"/>
        <label>1</label>
        <note>catalytic</note>
    </ligand>
</feature>